<dbReference type="EMBL" id="CAJGYM010000030">
    <property type="protein sequence ID" value="CAD6192810.1"/>
    <property type="molecule type" value="Genomic_DNA"/>
</dbReference>
<comment type="caution">
    <text evidence="1">The sequence shown here is derived from an EMBL/GenBank/DDBJ whole genome shotgun (WGS) entry which is preliminary data.</text>
</comment>
<sequence>MVKKSDRASGEEKCCAKIDKLYTEVLHLVTSVEKGSGSELTTRLRNVEAGVEALKEHIRSIPNTNVNENRQREQIASLYRQIKQKDELLKSLASSDTFAIPEGDAESSKSE</sequence>
<proteinExistence type="predicted"/>
<name>A0A8S1HHT2_9PELO</name>
<keyword evidence="2" id="KW-1185">Reference proteome</keyword>
<evidence type="ECO:0008006" key="3">
    <source>
        <dbReference type="Google" id="ProtNLM"/>
    </source>
</evidence>
<dbReference type="AlphaFoldDB" id="A0A8S1HHT2"/>
<evidence type="ECO:0000313" key="2">
    <source>
        <dbReference type="Proteomes" id="UP000835052"/>
    </source>
</evidence>
<evidence type="ECO:0000313" key="1">
    <source>
        <dbReference type="EMBL" id="CAD6192810.1"/>
    </source>
</evidence>
<accession>A0A8S1HHT2</accession>
<reference evidence="1" key="1">
    <citation type="submission" date="2020-10" db="EMBL/GenBank/DDBJ databases">
        <authorList>
            <person name="Kikuchi T."/>
        </authorList>
    </citation>
    <scope>NUCLEOTIDE SEQUENCE</scope>
    <source>
        <strain evidence="1">NKZ352</strain>
    </source>
</reference>
<dbReference type="Proteomes" id="UP000835052">
    <property type="component" value="Unassembled WGS sequence"/>
</dbReference>
<organism evidence="1 2">
    <name type="scientific">Caenorhabditis auriculariae</name>
    <dbReference type="NCBI Taxonomy" id="2777116"/>
    <lineage>
        <taxon>Eukaryota</taxon>
        <taxon>Metazoa</taxon>
        <taxon>Ecdysozoa</taxon>
        <taxon>Nematoda</taxon>
        <taxon>Chromadorea</taxon>
        <taxon>Rhabditida</taxon>
        <taxon>Rhabditina</taxon>
        <taxon>Rhabditomorpha</taxon>
        <taxon>Rhabditoidea</taxon>
        <taxon>Rhabditidae</taxon>
        <taxon>Peloderinae</taxon>
        <taxon>Caenorhabditis</taxon>
    </lineage>
</organism>
<protein>
    <recommendedName>
        <fullName evidence="3">Mediator complex subunit 9</fullName>
    </recommendedName>
</protein>
<gene>
    <name evidence="1" type="ORF">CAUJ_LOCUS8729</name>
</gene>
<dbReference type="OrthoDB" id="30840at2759"/>